<dbReference type="AlphaFoldDB" id="X1M8M8"/>
<accession>X1M8M8</accession>
<name>X1M8M8_9ZZZZ</name>
<dbReference type="InterPro" id="IPR011050">
    <property type="entry name" value="Pectin_lyase_fold/virulence"/>
</dbReference>
<gene>
    <name evidence="1" type="ORF">S06H3_20940</name>
</gene>
<dbReference type="EMBL" id="BARV01010915">
    <property type="protein sequence ID" value="GAI02719.1"/>
    <property type="molecule type" value="Genomic_DNA"/>
</dbReference>
<comment type="caution">
    <text evidence="1">The sequence shown here is derived from an EMBL/GenBank/DDBJ whole genome shotgun (WGS) entry which is preliminary data.</text>
</comment>
<reference evidence="1" key="1">
    <citation type="journal article" date="2014" name="Front. Microbiol.">
        <title>High frequency of phylogenetically diverse reductive dehalogenase-homologous genes in deep subseafloor sedimentary metagenomes.</title>
        <authorList>
            <person name="Kawai M."/>
            <person name="Futagami T."/>
            <person name="Toyoda A."/>
            <person name="Takaki Y."/>
            <person name="Nishi S."/>
            <person name="Hori S."/>
            <person name="Arai W."/>
            <person name="Tsubouchi T."/>
            <person name="Morono Y."/>
            <person name="Uchiyama I."/>
            <person name="Ito T."/>
            <person name="Fujiyama A."/>
            <person name="Inagaki F."/>
            <person name="Takami H."/>
        </authorList>
    </citation>
    <scope>NUCLEOTIDE SEQUENCE</scope>
    <source>
        <strain evidence="1">Expedition CK06-06</strain>
    </source>
</reference>
<dbReference type="SUPFAM" id="SSF51126">
    <property type="entry name" value="Pectin lyase-like"/>
    <property type="match status" value="1"/>
</dbReference>
<dbReference type="InterPro" id="IPR012334">
    <property type="entry name" value="Pectin_lyas_fold"/>
</dbReference>
<feature type="non-terminal residue" evidence="1">
    <location>
        <position position="1"/>
    </location>
</feature>
<evidence type="ECO:0000313" key="1">
    <source>
        <dbReference type="EMBL" id="GAI02719.1"/>
    </source>
</evidence>
<sequence>WWLDNNTLKVIPCTITTHTIIGWALAAAAAGDVILLHPGTYEEVITCKAGVDIKGIGTKGSVVIYQPSADIITVADNVELQNFTVSSSAHSSLSA</sequence>
<evidence type="ECO:0008006" key="2">
    <source>
        <dbReference type="Google" id="ProtNLM"/>
    </source>
</evidence>
<dbReference type="Gene3D" id="2.160.20.10">
    <property type="entry name" value="Single-stranded right-handed beta-helix, Pectin lyase-like"/>
    <property type="match status" value="1"/>
</dbReference>
<organism evidence="1">
    <name type="scientific">marine sediment metagenome</name>
    <dbReference type="NCBI Taxonomy" id="412755"/>
    <lineage>
        <taxon>unclassified sequences</taxon>
        <taxon>metagenomes</taxon>
        <taxon>ecological metagenomes</taxon>
    </lineage>
</organism>
<proteinExistence type="predicted"/>
<protein>
    <recommendedName>
        <fullName evidence="2">DUF1565 domain-containing protein</fullName>
    </recommendedName>
</protein>